<dbReference type="EMBL" id="WOFH01000008">
    <property type="protein sequence ID" value="MUN39652.1"/>
    <property type="molecule type" value="Genomic_DNA"/>
</dbReference>
<dbReference type="SUPFAM" id="SSF52402">
    <property type="entry name" value="Adenine nucleotide alpha hydrolases-like"/>
    <property type="match status" value="2"/>
</dbReference>
<accession>A0A7K1L5F2</accession>
<name>A0A7K1L5F2_9ACTN</name>
<dbReference type="PRINTS" id="PR01438">
    <property type="entry name" value="UNVRSLSTRESS"/>
</dbReference>
<comment type="caution">
    <text evidence="3">The sequence shown here is derived from an EMBL/GenBank/DDBJ whole genome shotgun (WGS) entry which is preliminary data.</text>
</comment>
<sequence length="287" mass="30334">MESGGRMSDVLVGYDGTDESERALGWAVGEARLRRLPLTVCHAWRWPYPRDYIDREGMAIVKRTGERLLDHGVALARNLAPELEVRKRLTDGGAASALLHMEHEADLIVVGSHEPDGLPVGSTALRLPARSHRPVVVVRSAAPEEGLVVVGVDGSSGGDAALGFGFEQAALRGWRIRAVYGCWEPGAAPGGDLSIFGDEAALRRVCGTVLERAVAPWLVKYPQVAATTSLVLRSPREALFEAADEAALVVVGARGTGVVEPLALGATSDAILQQAPCTVAVVQRGLG</sequence>
<protein>
    <submittedName>
        <fullName evidence="3">Universal stress protein</fullName>
    </submittedName>
</protein>
<evidence type="ECO:0000259" key="2">
    <source>
        <dbReference type="Pfam" id="PF00582"/>
    </source>
</evidence>
<dbReference type="Pfam" id="PF00582">
    <property type="entry name" value="Usp"/>
    <property type="match status" value="2"/>
</dbReference>
<feature type="domain" description="UspA" evidence="2">
    <location>
        <begin position="9"/>
        <end position="139"/>
    </location>
</feature>
<reference evidence="3 4" key="1">
    <citation type="submission" date="2019-11" db="EMBL/GenBank/DDBJ databases">
        <authorList>
            <person name="Cao P."/>
        </authorList>
    </citation>
    <scope>NUCLEOTIDE SEQUENCE [LARGE SCALE GENOMIC DNA]</scope>
    <source>
        <strain evidence="3 4">NEAU-AAG5</strain>
    </source>
</reference>
<feature type="domain" description="UspA" evidence="2">
    <location>
        <begin position="148"/>
        <end position="282"/>
    </location>
</feature>
<dbReference type="PANTHER" id="PTHR46268:SF6">
    <property type="entry name" value="UNIVERSAL STRESS PROTEIN UP12"/>
    <property type="match status" value="1"/>
</dbReference>
<dbReference type="AlphaFoldDB" id="A0A7K1L5F2"/>
<keyword evidence="4" id="KW-1185">Reference proteome</keyword>
<dbReference type="Proteomes" id="UP000432015">
    <property type="component" value="Unassembled WGS sequence"/>
</dbReference>
<dbReference type="InterPro" id="IPR006016">
    <property type="entry name" value="UspA"/>
</dbReference>
<proteinExistence type="inferred from homology"/>
<evidence type="ECO:0000313" key="3">
    <source>
        <dbReference type="EMBL" id="MUN39652.1"/>
    </source>
</evidence>
<organism evidence="3 4">
    <name type="scientific">Actinomadura litoris</name>
    <dbReference type="NCBI Taxonomy" id="2678616"/>
    <lineage>
        <taxon>Bacteria</taxon>
        <taxon>Bacillati</taxon>
        <taxon>Actinomycetota</taxon>
        <taxon>Actinomycetes</taxon>
        <taxon>Streptosporangiales</taxon>
        <taxon>Thermomonosporaceae</taxon>
        <taxon>Actinomadura</taxon>
    </lineage>
</organism>
<comment type="similarity">
    <text evidence="1">Belongs to the universal stress protein A family.</text>
</comment>
<gene>
    <name evidence="3" type="ORF">GNZ18_24090</name>
</gene>
<dbReference type="CDD" id="cd00293">
    <property type="entry name" value="USP-like"/>
    <property type="match status" value="1"/>
</dbReference>
<dbReference type="InterPro" id="IPR006015">
    <property type="entry name" value="Universal_stress_UspA"/>
</dbReference>
<dbReference type="PANTHER" id="PTHR46268">
    <property type="entry name" value="STRESS RESPONSE PROTEIN NHAX"/>
    <property type="match status" value="1"/>
</dbReference>
<evidence type="ECO:0000313" key="4">
    <source>
        <dbReference type="Proteomes" id="UP000432015"/>
    </source>
</evidence>
<dbReference type="Gene3D" id="3.40.50.620">
    <property type="entry name" value="HUPs"/>
    <property type="match status" value="2"/>
</dbReference>
<dbReference type="InterPro" id="IPR014729">
    <property type="entry name" value="Rossmann-like_a/b/a_fold"/>
</dbReference>
<evidence type="ECO:0000256" key="1">
    <source>
        <dbReference type="ARBA" id="ARBA00008791"/>
    </source>
</evidence>